<evidence type="ECO:0008006" key="4">
    <source>
        <dbReference type="Google" id="ProtNLM"/>
    </source>
</evidence>
<dbReference type="STRING" id="28117.BHV66_08880"/>
<keyword evidence="1" id="KW-0732">Signal</keyword>
<sequence>MKKFFLTVCCLMVASVAMAQSDTVANVKNVYVTQDADRGRILLTVGGYQVGLTSRTRPKYAAAGTVVMSEAQVERLARQNPKYLVDGCVVSEDIMKRIELRKRRSRVEVSIGFRAMELGFSLLTSPGYGAYPAAERGFLDQWVGKSIHFGFRLLDLGFNLNEKRTLQLHTGLHLMCDNYVFDKNVTLRRVDETVVPEVLDRDYKKSKLTTASFGIPLELTYMPVYKLCLSAQVYGDVVFNSHTKYKKPITKDRFSGVNVFQAGVGASITYKGVGLYAKYGLTEFFRGDVAPVTHPWTVGITCNLYFGI</sequence>
<evidence type="ECO:0000313" key="3">
    <source>
        <dbReference type="Proteomes" id="UP000187417"/>
    </source>
</evidence>
<protein>
    <recommendedName>
        <fullName evidence="4">Outer membrane protein beta-barrel domain-containing protein</fullName>
    </recommendedName>
</protein>
<gene>
    <name evidence="2" type="ORF">BHV66_08880</name>
</gene>
<comment type="caution">
    <text evidence="2">The sequence shown here is derived from an EMBL/GenBank/DDBJ whole genome shotgun (WGS) entry which is preliminary data.</text>
</comment>
<organism evidence="2 3">
    <name type="scientific">Alistipes putredinis</name>
    <dbReference type="NCBI Taxonomy" id="28117"/>
    <lineage>
        <taxon>Bacteria</taxon>
        <taxon>Pseudomonadati</taxon>
        <taxon>Bacteroidota</taxon>
        <taxon>Bacteroidia</taxon>
        <taxon>Bacteroidales</taxon>
        <taxon>Rikenellaceae</taxon>
        <taxon>Alistipes</taxon>
    </lineage>
</organism>
<proteinExistence type="predicted"/>
<feature type="signal peptide" evidence="1">
    <location>
        <begin position="1"/>
        <end position="19"/>
    </location>
</feature>
<evidence type="ECO:0000313" key="2">
    <source>
        <dbReference type="EMBL" id="OKY93547.1"/>
    </source>
</evidence>
<dbReference type="RefSeq" id="WP_278339473.1">
    <property type="nucleotide sequence ID" value="NZ_CAJJWD010000016.1"/>
</dbReference>
<name>A0A1Q6F3T8_9BACT</name>
<dbReference type="EMBL" id="MNQH01000034">
    <property type="protein sequence ID" value="OKY93547.1"/>
    <property type="molecule type" value="Genomic_DNA"/>
</dbReference>
<evidence type="ECO:0000256" key="1">
    <source>
        <dbReference type="SAM" id="SignalP"/>
    </source>
</evidence>
<feature type="chain" id="PRO_5013112751" description="Outer membrane protein beta-barrel domain-containing protein" evidence="1">
    <location>
        <begin position="20"/>
        <end position="308"/>
    </location>
</feature>
<dbReference type="AlphaFoldDB" id="A0A1Q6F3T8"/>
<dbReference type="Proteomes" id="UP000187417">
    <property type="component" value="Unassembled WGS sequence"/>
</dbReference>
<accession>A0A1Q6F3T8</accession>
<reference evidence="2 3" key="1">
    <citation type="journal article" date="2016" name="Nat. Biotechnol.">
        <title>Measurement of bacterial replication rates in microbial communities.</title>
        <authorList>
            <person name="Brown C.T."/>
            <person name="Olm M.R."/>
            <person name="Thomas B.C."/>
            <person name="Banfield J.F."/>
        </authorList>
    </citation>
    <scope>NUCLEOTIDE SEQUENCE [LARGE SCALE GENOMIC DNA]</scope>
    <source>
        <strain evidence="2">CAG:67_53_122</strain>
    </source>
</reference>